<organism evidence="2 3">
    <name type="scientific">Mugilogobius chulae</name>
    <name type="common">yellowstripe goby</name>
    <dbReference type="NCBI Taxonomy" id="88201"/>
    <lineage>
        <taxon>Eukaryota</taxon>
        <taxon>Metazoa</taxon>
        <taxon>Chordata</taxon>
        <taxon>Craniata</taxon>
        <taxon>Vertebrata</taxon>
        <taxon>Euteleostomi</taxon>
        <taxon>Actinopterygii</taxon>
        <taxon>Neopterygii</taxon>
        <taxon>Teleostei</taxon>
        <taxon>Neoteleostei</taxon>
        <taxon>Acanthomorphata</taxon>
        <taxon>Gobiaria</taxon>
        <taxon>Gobiiformes</taxon>
        <taxon>Gobioidei</taxon>
        <taxon>Gobiidae</taxon>
        <taxon>Gobionellinae</taxon>
        <taxon>Mugilogobius</taxon>
    </lineage>
</organism>
<feature type="compositionally biased region" description="Basic and acidic residues" evidence="1">
    <location>
        <begin position="78"/>
        <end position="97"/>
    </location>
</feature>
<dbReference type="InterPro" id="IPR036734">
    <property type="entry name" value="Neur_chan_lig-bd_sf"/>
</dbReference>
<feature type="region of interest" description="Disordered" evidence="1">
    <location>
        <begin position="22"/>
        <end position="169"/>
    </location>
</feature>
<dbReference type="GO" id="GO:0005230">
    <property type="term" value="F:extracellular ligand-gated monoatomic ion channel activity"/>
    <property type="evidence" value="ECO:0007669"/>
    <property type="project" value="InterPro"/>
</dbReference>
<dbReference type="Gene3D" id="2.70.170.10">
    <property type="entry name" value="Neurotransmitter-gated ion-channel ligand-binding domain"/>
    <property type="match status" value="1"/>
</dbReference>
<name>A0AAW0MTD4_9GOBI</name>
<comment type="caution">
    <text evidence="2">The sequence shown here is derived from an EMBL/GenBank/DDBJ whole genome shotgun (WGS) entry which is preliminary data.</text>
</comment>
<proteinExistence type="predicted"/>
<dbReference type="EMBL" id="JBBPFD010000102">
    <property type="protein sequence ID" value="KAK7880417.1"/>
    <property type="molecule type" value="Genomic_DNA"/>
</dbReference>
<dbReference type="GO" id="GO:0016020">
    <property type="term" value="C:membrane"/>
    <property type="evidence" value="ECO:0007669"/>
    <property type="project" value="InterPro"/>
</dbReference>
<feature type="compositionally biased region" description="Polar residues" evidence="1">
    <location>
        <begin position="119"/>
        <end position="142"/>
    </location>
</feature>
<feature type="compositionally biased region" description="Polar residues" evidence="1">
    <location>
        <begin position="22"/>
        <end position="33"/>
    </location>
</feature>
<dbReference type="AlphaFoldDB" id="A0AAW0MTD4"/>
<dbReference type="SUPFAM" id="SSF63712">
    <property type="entry name" value="Nicotinic receptor ligand binding domain-like"/>
    <property type="match status" value="1"/>
</dbReference>
<dbReference type="Proteomes" id="UP001460270">
    <property type="component" value="Unassembled WGS sequence"/>
</dbReference>
<evidence type="ECO:0000313" key="2">
    <source>
        <dbReference type="EMBL" id="KAK7880417.1"/>
    </source>
</evidence>
<evidence type="ECO:0000256" key="1">
    <source>
        <dbReference type="SAM" id="MobiDB-lite"/>
    </source>
</evidence>
<reference evidence="3" key="1">
    <citation type="submission" date="2024-04" db="EMBL/GenBank/DDBJ databases">
        <title>Salinicola lusitanus LLJ914,a marine bacterium isolated from the Okinawa Trough.</title>
        <authorList>
            <person name="Li J."/>
        </authorList>
    </citation>
    <scope>NUCLEOTIDE SEQUENCE [LARGE SCALE GENOMIC DNA]</scope>
</reference>
<evidence type="ECO:0000313" key="3">
    <source>
        <dbReference type="Proteomes" id="UP001460270"/>
    </source>
</evidence>
<sequence>MKAKVKLHFPYLWLAVRMRTHTSQTDTNRQRAVSPSSPTPRFSRTSPRADEACPESEAPRGKGRVRSGSGAGNRARRRVEEEGHAGERERGEGRTRGTTELTWVNGGTRLHREERVCTGRTQKQQRAQADSSPDSQFSSHLLNSGRSGGARRDGRAGEHAVVPAGQEEEARGTGAWDVLSVVLVVAVSVLGRGESVNEPGNMSFVKDTVDKLLKGYDIRLRPDFGGKLPVLNAVDGNKKLYAIYDTSVNEPGNMSFVKDTVDKLLKGYDIRLRPDFGGPPVAVGMSIDVASIDMVSEVNMGHTHTDASHTHTHTGPQSCKDSLWNLSYRSL</sequence>
<protein>
    <submittedName>
        <fullName evidence="2">Uncharacterized protein</fullName>
    </submittedName>
</protein>
<feature type="compositionally biased region" description="Low complexity" evidence="1">
    <location>
        <begin position="34"/>
        <end position="46"/>
    </location>
</feature>
<keyword evidence="3" id="KW-1185">Reference proteome</keyword>
<gene>
    <name evidence="2" type="ORF">WMY93_032951</name>
</gene>
<accession>A0AAW0MTD4</accession>